<dbReference type="PROSITE" id="PS50011">
    <property type="entry name" value="PROTEIN_KINASE_DOM"/>
    <property type="match status" value="1"/>
</dbReference>
<protein>
    <recommendedName>
        <fullName evidence="3">Protein kinase domain-containing protein</fullName>
    </recommendedName>
</protein>
<feature type="compositionally biased region" description="Polar residues" evidence="1">
    <location>
        <begin position="233"/>
        <end position="249"/>
    </location>
</feature>
<dbReference type="Pfam" id="PF07714">
    <property type="entry name" value="PK_Tyr_Ser-Thr"/>
    <property type="match status" value="1"/>
</dbReference>
<evidence type="ECO:0000313" key="4">
    <source>
        <dbReference type="EMBL" id="KAK2954984.1"/>
    </source>
</evidence>
<dbReference type="InterPro" id="IPR011009">
    <property type="entry name" value="Kinase-like_dom_sf"/>
</dbReference>
<organism evidence="4 5">
    <name type="scientific">Blattamonas nauphoetae</name>
    <dbReference type="NCBI Taxonomy" id="2049346"/>
    <lineage>
        <taxon>Eukaryota</taxon>
        <taxon>Metamonada</taxon>
        <taxon>Preaxostyla</taxon>
        <taxon>Oxymonadida</taxon>
        <taxon>Blattamonas</taxon>
    </lineage>
</organism>
<dbReference type="Gene3D" id="1.10.510.10">
    <property type="entry name" value="Transferase(Phosphotransferase) domain 1"/>
    <property type="match status" value="1"/>
</dbReference>
<dbReference type="EMBL" id="JARBJD010000072">
    <property type="protein sequence ID" value="KAK2954984.1"/>
    <property type="molecule type" value="Genomic_DNA"/>
</dbReference>
<reference evidence="4 5" key="1">
    <citation type="journal article" date="2022" name="bioRxiv">
        <title>Genomics of Preaxostyla Flagellates Illuminates Evolutionary Transitions and the Path Towards Mitochondrial Loss.</title>
        <authorList>
            <person name="Novak L.V.F."/>
            <person name="Treitli S.C."/>
            <person name="Pyrih J."/>
            <person name="Halakuc P."/>
            <person name="Pipaliya S.V."/>
            <person name="Vacek V."/>
            <person name="Brzon O."/>
            <person name="Soukal P."/>
            <person name="Eme L."/>
            <person name="Dacks J.B."/>
            <person name="Karnkowska A."/>
            <person name="Elias M."/>
            <person name="Hampl V."/>
        </authorList>
    </citation>
    <scope>NUCLEOTIDE SEQUENCE [LARGE SCALE GENOMIC DNA]</scope>
    <source>
        <strain evidence="4">NAU3</strain>
        <tissue evidence="4">Gut</tissue>
    </source>
</reference>
<dbReference type="InterPro" id="IPR000719">
    <property type="entry name" value="Prot_kinase_dom"/>
</dbReference>
<keyword evidence="2" id="KW-1133">Transmembrane helix</keyword>
<feature type="domain" description="Protein kinase" evidence="3">
    <location>
        <begin position="147"/>
        <end position="475"/>
    </location>
</feature>
<sequence length="510" mass="56588">MDSFKIIGTDGTVHIESLTAGDGFKKSSAWISSEGCSIESTEVNTDAPLFIPTLSSNSTSKFDKKSKSFTLTIEGTILIPCSLFLEVTELRKDETEGESTLIPLTQDSATSFNETRIVLTLPSSSLESLDDSLEWRGKLIFGENQTTNNSFLIQLNSSGRLTQAVRDNMKLWIPLVVVLSCALLALILVVVLVLRRRNKNKARKDQNEEQELDQTEDKMEVLQDDNNDDNQNSVHTAGQKQLNPALTFHNTPTCPSLPNTKMIPASTGQAAVLIVGEDQYGRPKLEDGFTNSHDTLFNRLHRREGKSELNTHQTRLNLVKAINKLLSLRPNALALQKLSPHWVLFSPSNGICFKLNDDTPSHAPTTLPSQSGTQKETQEEKRWSAPEEEKRENGIDEGKVTVFRLGLILWEITTRQVPFSETDAVNAQRQLGMGIVPSMDSVEPVELAMLLTECLDLNPLSRPSLESVVSRLESIGEGKKEDAADLLELQNHPHNLHPSSQKPDPTLQHL</sequence>
<keyword evidence="5" id="KW-1185">Reference proteome</keyword>
<comment type="caution">
    <text evidence="4">The sequence shown here is derived from an EMBL/GenBank/DDBJ whole genome shotgun (WGS) entry which is preliminary data.</text>
</comment>
<feature type="region of interest" description="Disordered" evidence="1">
    <location>
        <begin position="361"/>
        <end position="393"/>
    </location>
</feature>
<proteinExistence type="predicted"/>
<dbReference type="PANTHER" id="PTHR44329">
    <property type="entry name" value="SERINE/THREONINE-PROTEIN KINASE TNNI3K-RELATED"/>
    <property type="match status" value="1"/>
</dbReference>
<dbReference type="Proteomes" id="UP001281761">
    <property type="component" value="Unassembled WGS sequence"/>
</dbReference>
<dbReference type="SUPFAM" id="SSF56112">
    <property type="entry name" value="Protein kinase-like (PK-like)"/>
    <property type="match status" value="1"/>
</dbReference>
<feature type="compositionally biased region" description="Polar residues" evidence="1">
    <location>
        <begin position="362"/>
        <end position="375"/>
    </location>
</feature>
<keyword evidence="2" id="KW-0472">Membrane</keyword>
<name>A0ABQ9XU21_9EUKA</name>
<evidence type="ECO:0000259" key="3">
    <source>
        <dbReference type="PROSITE" id="PS50011"/>
    </source>
</evidence>
<evidence type="ECO:0000313" key="5">
    <source>
        <dbReference type="Proteomes" id="UP001281761"/>
    </source>
</evidence>
<dbReference type="InterPro" id="IPR001245">
    <property type="entry name" value="Ser-Thr/Tyr_kinase_cat_dom"/>
</dbReference>
<evidence type="ECO:0000256" key="2">
    <source>
        <dbReference type="SAM" id="Phobius"/>
    </source>
</evidence>
<evidence type="ECO:0000256" key="1">
    <source>
        <dbReference type="SAM" id="MobiDB-lite"/>
    </source>
</evidence>
<keyword evidence="2" id="KW-0812">Transmembrane</keyword>
<feature type="region of interest" description="Disordered" evidence="1">
    <location>
        <begin position="223"/>
        <end position="249"/>
    </location>
</feature>
<dbReference type="InterPro" id="IPR051681">
    <property type="entry name" value="Ser/Thr_Kinases-Pseudokinases"/>
</dbReference>
<gene>
    <name evidence="4" type="ORF">BLNAU_10124</name>
</gene>
<feature type="transmembrane region" description="Helical" evidence="2">
    <location>
        <begin position="171"/>
        <end position="194"/>
    </location>
</feature>
<accession>A0ABQ9XU21</accession>
<feature type="compositionally biased region" description="Basic and acidic residues" evidence="1">
    <location>
        <begin position="376"/>
        <end position="393"/>
    </location>
</feature>